<dbReference type="HAMAP" id="MF_00152">
    <property type="entry name" value="Nfo"/>
    <property type="match status" value="1"/>
</dbReference>
<comment type="cofactor">
    <cofactor evidence="7">
        <name>Zn(2+)</name>
        <dbReference type="ChEBI" id="CHEBI:29105"/>
    </cofactor>
    <text evidence="7">Binds 3 Zn(2+) ions.</text>
</comment>
<keyword evidence="7" id="KW-0255">Endonuclease</keyword>
<evidence type="ECO:0000256" key="1">
    <source>
        <dbReference type="ARBA" id="ARBA00005340"/>
    </source>
</evidence>
<dbReference type="InterPro" id="IPR013022">
    <property type="entry name" value="Xyl_isomerase-like_TIM-brl"/>
</dbReference>
<dbReference type="EC" id="3.1.21.2" evidence="7"/>
<dbReference type="EMBL" id="CP048914">
    <property type="protein sequence ID" value="QMS85694.1"/>
    <property type="molecule type" value="Genomic_DNA"/>
</dbReference>
<keyword evidence="2 7" id="KW-0479">Metal-binding</keyword>
<feature type="binding site" evidence="7">
    <location>
        <position position="148"/>
    </location>
    <ligand>
        <name>Zn(2+)</name>
        <dbReference type="ChEBI" id="CHEBI:29105"/>
        <label>1</label>
    </ligand>
</feature>
<dbReference type="InterPro" id="IPR001719">
    <property type="entry name" value="AP_endonuc_2"/>
</dbReference>
<organism evidence="9 10">
    <name type="scientific">Candidatus Xianfuyuplasma coldseepsis</name>
    <dbReference type="NCBI Taxonomy" id="2782163"/>
    <lineage>
        <taxon>Bacteria</taxon>
        <taxon>Bacillati</taxon>
        <taxon>Mycoplasmatota</taxon>
        <taxon>Mollicutes</taxon>
        <taxon>Candidatus Izemoplasmatales</taxon>
        <taxon>Candidatus Izemoplasmataceae</taxon>
        <taxon>Candidatus Xianfuyuplasma</taxon>
    </lineage>
</organism>
<feature type="binding site" evidence="7">
    <location>
        <position position="217"/>
    </location>
    <ligand>
        <name>Zn(2+)</name>
        <dbReference type="ChEBI" id="CHEBI:29105"/>
        <label>2</label>
    </ligand>
</feature>
<dbReference type="PROSITE" id="PS51432">
    <property type="entry name" value="AP_NUCLEASE_F2_4"/>
    <property type="match status" value="1"/>
</dbReference>
<feature type="binding site" evidence="7">
    <location>
        <position position="230"/>
    </location>
    <ligand>
        <name>Zn(2+)</name>
        <dbReference type="ChEBI" id="CHEBI:29105"/>
        <label>3</label>
    </ligand>
</feature>
<dbReference type="CDD" id="cd00019">
    <property type="entry name" value="AP2Ec"/>
    <property type="match status" value="1"/>
</dbReference>
<dbReference type="GO" id="GO:0008833">
    <property type="term" value="F:deoxyribonuclease IV (phage-T4-induced) activity"/>
    <property type="evidence" value="ECO:0007669"/>
    <property type="project" value="UniProtKB-UniRule"/>
</dbReference>
<feature type="binding site" evidence="7">
    <location>
        <position position="71"/>
    </location>
    <ligand>
        <name>Zn(2+)</name>
        <dbReference type="ChEBI" id="CHEBI:29105"/>
        <label>1</label>
    </ligand>
</feature>
<evidence type="ECO:0000256" key="3">
    <source>
        <dbReference type="ARBA" id="ARBA00022763"/>
    </source>
</evidence>
<dbReference type="PANTHER" id="PTHR21445:SF0">
    <property type="entry name" value="APURINIC-APYRIMIDINIC ENDONUCLEASE"/>
    <property type="match status" value="1"/>
</dbReference>
<dbReference type="SUPFAM" id="SSF51658">
    <property type="entry name" value="Xylose isomerase-like"/>
    <property type="match status" value="1"/>
</dbReference>
<comment type="similarity">
    <text evidence="1 7">Belongs to the AP endonuclease 2 family.</text>
</comment>
<comment type="catalytic activity">
    <reaction evidence="7">
        <text>Endonucleolytic cleavage to 5'-phosphooligonucleotide end-products.</text>
        <dbReference type="EC" id="3.1.21.2"/>
    </reaction>
</comment>
<evidence type="ECO:0000256" key="5">
    <source>
        <dbReference type="ARBA" id="ARBA00022833"/>
    </source>
</evidence>
<gene>
    <name evidence="7" type="primary">nfo</name>
    <name evidence="9" type="ORF">G4Z02_08040</name>
</gene>
<dbReference type="PROSITE" id="PS00730">
    <property type="entry name" value="AP_NUCLEASE_F2_2"/>
    <property type="match status" value="1"/>
</dbReference>
<evidence type="ECO:0000256" key="7">
    <source>
        <dbReference type="HAMAP-Rule" id="MF_00152"/>
    </source>
</evidence>
<dbReference type="NCBIfam" id="NF002196">
    <property type="entry name" value="PRK01060.1-1"/>
    <property type="match status" value="1"/>
</dbReference>
<comment type="function">
    <text evidence="7">Endonuclease IV plays a role in DNA repair. It cleaves phosphodiester bonds at apurinic or apyrimidinic (AP) sites, generating a 3'-hydroxyl group and a 5'-terminal sugar phosphate.</text>
</comment>
<sequence length="303" mass="33888">MLKIGSHVSMNGNDMLVGAVQEALSYNANSFMIYTGAPQNTRRKPMSSMKIEEAKALMNQAGIPFENIIVHAPYIMNLANGDPTKRQFAVDFLTSEIERTAAIGAKQIVLHPGAHVKQGVEIGIQYIIEGLNKVIENTKDLDVKIALETMAGKGTEVGRRFEELQAIIDGVEHDERLSVCFDTCHTHDAGYDTKNDFDAVIDEFDRVIGKDRISVFHINDSKNPKGAGKDRHENIGFGYLGFDALNYIVNHPDFTSIPKILETPYVTPSDDSKDKIHPPYKFEIEMFRNQLFNDSILDDIRSN</sequence>
<dbReference type="AlphaFoldDB" id="A0A7L7KUM4"/>
<dbReference type="GO" id="GO:0003906">
    <property type="term" value="F:DNA-(apurinic or apyrimidinic site) endonuclease activity"/>
    <property type="evidence" value="ECO:0007669"/>
    <property type="project" value="TreeGrafter"/>
</dbReference>
<evidence type="ECO:0000256" key="4">
    <source>
        <dbReference type="ARBA" id="ARBA00022801"/>
    </source>
</evidence>
<dbReference type="Proteomes" id="UP000514720">
    <property type="component" value="Chromosome"/>
</dbReference>
<evidence type="ECO:0000313" key="10">
    <source>
        <dbReference type="Proteomes" id="UP000514720"/>
    </source>
</evidence>
<dbReference type="GO" id="GO:0008270">
    <property type="term" value="F:zinc ion binding"/>
    <property type="evidence" value="ECO:0007669"/>
    <property type="project" value="UniProtKB-UniRule"/>
</dbReference>
<keyword evidence="10" id="KW-1185">Reference proteome</keyword>
<dbReference type="InterPro" id="IPR018246">
    <property type="entry name" value="AP_endonuc_F2_Zn_BS"/>
</dbReference>
<protein>
    <recommendedName>
        <fullName evidence="7">Probable endonuclease 4</fullName>
        <ecNumber evidence="7">3.1.21.2</ecNumber>
    </recommendedName>
    <alternativeName>
        <fullName evidence="7">Endodeoxyribonuclease IV</fullName>
    </alternativeName>
    <alternativeName>
        <fullName evidence="7">Endonuclease IV</fullName>
    </alternativeName>
</protein>
<accession>A0A7L7KUM4</accession>
<dbReference type="SMART" id="SM00518">
    <property type="entry name" value="AP2Ec"/>
    <property type="match status" value="1"/>
</dbReference>
<keyword evidence="6 7" id="KW-0234">DNA repair</keyword>
<dbReference type="RefSeq" id="WP_258877499.1">
    <property type="nucleotide sequence ID" value="NZ_CP048914.1"/>
</dbReference>
<evidence type="ECO:0000259" key="8">
    <source>
        <dbReference type="Pfam" id="PF01261"/>
    </source>
</evidence>
<feature type="domain" description="Xylose isomerase-like TIM barrel" evidence="8">
    <location>
        <begin position="21"/>
        <end position="275"/>
    </location>
</feature>
<dbReference type="NCBIfam" id="TIGR00587">
    <property type="entry name" value="nfo"/>
    <property type="match status" value="1"/>
</dbReference>
<dbReference type="PANTHER" id="PTHR21445">
    <property type="entry name" value="ENDONUCLEASE IV ENDODEOXYRIBONUCLEASE IV"/>
    <property type="match status" value="1"/>
</dbReference>
<keyword evidence="5 7" id="KW-0862">Zinc</keyword>
<dbReference type="Gene3D" id="3.20.20.150">
    <property type="entry name" value="Divalent-metal-dependent TIM barrel enzymes"/>
    <property type="match status" value="1"/>
</dbReference>
<keyword evidence="7" id="KW-0540">Nuclease</keyword>
<dbReference type="Pfam" id="PF01261">
    <property type="entry name" value="AP_endonuc_2"/>
    <property type="match status" value="1"/>
</dbReference>
<evidence type="ECO:0000256" key="2">
    <source>
        <dbReference type="ARBA" id="ARBA00022723"/>
    </source>
</evidence>
<keyword evidence="3 7" id="KW-0227">DNA damage</keyword>
<dbReference type="GO" id="GO:0008081">
    <property type="term" value="F:phosphoric diester hydrolase activity"/>
    <property type="evidence" value="ECO:0007669"/>
    <property type="project" value="TreeGrafter"/>
</dbReference>
<feature type="binding site" evidence="7">
    <location>
        <position position="148"/>
    </location>
    <ligand>
        <name>Zn(2+)</name>
        <dbReference type="ChEBI" id="CHEBI:29105"/>
        <label>2</label>
    </ligand>
</feature>
<proteinExistence type="inferred from homology"/>
<evidence type="ECO:0000313" key="9">
    <source>
        <dbReference type="EMBL" id="QMS85694.1"/>
    </source>
</evidence>
<dbReference type="FunFam" id="3.20.20.150:FF:000001">
    <property type="entry name" value="Probable endonuclease 4"/>
    <property type="match status" value="1"/>
</dbReference>
<reference evidence="9 10" key="1">
    <citation type="submission" date="2020-02" db="EMBL/GenBank/DDBJ databases">
        <authorList>
            <person name="Zheng R.K."/>
            <person name="Sun C.M."/>
        </authorList>
    </citation>
    <scope>NUCLEOTIDE SEQUENCE [LARGE SCALE GENOMIC DNA]</scope>
    <source>
        <strain evidence="10">zrk13</strain>
    </source>
</reference>
<dbReference type="GO" id="GO:0006284">
    <property type="term" value="P:base-excision repair"/>
    <property type="evidence" value="ECO:0007669"/>
    <property type="project" value="TreeGrafter"/>
</dbReference>
<dbReference type="InterPro" id="IPR036237">
    <property type="entry name" value="Xyl_isomerase-like_sf"/>
</dbReference>
<feature type="binding site" evidence="7">
    <location>
        <position position="232"/>
    </location>
    <ligand>
        <name>Zn(2+)</name>
        <dbReference type="ChEBI" id="CHEBI:29105"/>
        <label>3</label>
    </ligand>
</feature>
<feature type="binding site" evidence="7">
    <location>
        <position position="262"/>
    </location>
    <ligand>
        <name>Zn(2+)</name>
        <dbReference type="ChEBI" id="CHEBI:29105"/>
        <label>2</label>
    </ligand>
</feature>
<dbReference type="GO" id="GO:0003677">
    <property type="term" value="F:DNA binding"/>
    <property type="evidence" value="ECO:0007669"/>
    <property type="project" value="InterPro"/>
</dbReference>
<keyword evidence="4 7" id="KW-0378">Hydrolase</keyword>
<feature type="binding site" evidence="7">
    <location>
        <position position="185"/>
    </location>
    <ligand>
        <name>Zn(2+)</name>
        <dbReference type="ChEBI" id="CHEBI:29105"/>
        <label>3</label>
    </ligand>
</feature>
<evidence type="ECO:0000256" key="6">
    <source>
        <dbReference type="ARBA" id="ARBA00023204"/>
    </source>
</evidence>
<name>A0A7L7KUM4_9MOLU</name>
<dbReference type="PROSITE" id="PS00731">
    <property type="entry name" value="AP_NUCLEASE_F2_3"/>
    <property type="match status" value="1"/>
</dbReference>
<dbReference type="KEGG" id="xcl:G4Z02_08040"/>
<feature type="binding site" evidence="7">
    <location>
        <position position="111"/>
    </location>
    <ligand>
        <name>Zn(2+)</name>
        <dbReference type="ChEBI" id="CHEBI:29105"/>
        <label>1</label>
    </ligand>
</feature>
<feature type="binding site" evidence="7">
    <location>
        <position position="182"/>
    </location>
    <ligand>
        <name>Zn(2+)</name>
        <dbReference type="ChEBI" id="CHEBI:29105"/>
        <label>2</label>
    </ligand>
</feature>
<dbReference type="PROSITE" id="PS00729">
    <property type="entry name" value="AP_NUCLEASE_F2_1"/>
    <property type="match status" value="1"/>
</dbReference>